<feature type="domain" description="MD-2-related lipid-recognition" evidence="6">
    <location>
        <begin position="334"/>
        <end position="450"/>
    </location>
</feature>
<dbReference type="Gene3D" id="2.60.40.770">
    <property type="match status" value="5"/>
</dbReference>
<keyword evidence="4" id="KW-0732">Signal</keyword>
<evidence type="ECO:0000256" key="5">
    <source>
        <dbReference type="ARBA" id="ARBA00023157"/>
    </source>
</evidence>
<dbReference type="VEuPathDB" id="VectorBase:AARA21_013852"/>
<accession>A0A182HTR3</accession>
<protein>
    <recommendedName>
        <fullName evidence="6">MD-2-related lipid-recognition domain-containing protein</fullName>
    </recommendedName>
</protein>
<comment type="similarity">
    <text evidence="2">Belongs to the NPC2 family.</text>
</comment>
<dbReference type="VEuPathDB" id="VectorBase:AARA21_006374"/>
<dbReference type="EnsemblMetazoa" id="AARA004667-RA">
    <property type="protein sequence ID" value="AARA004667-PA"/>
    <property type="gene ID" value="AARA004667"/>
</dbReference>
<proteinExistence type="inferred from homology"/>
<evidence type="ECO:0000256" key="3">
    <source>
        <dbReference type="ARBA" id="ARBA00022525"/>
    </source>
</evidence>
<dbReference type="InterPro" id="IPR039670">
    <property type="entry name" value="NPC2-like"/>
</dbReference>
<feature type="domain" description="MD-2-related lipid-recognition" evidence="6">
    <location>
        <begin position="461"/>
        <end position="586"/>
    </location>
</feature>
<comment type="subcellular location">
    <subcellularLocation>
        <location evidence="1">Secreted</location>
    </subcellularLocation>
</comment>
<organism evidence="7 8">
    <name type="scientific">Anopheles arabiensis</name>
    <name type="common">Mosquito</name>
    <dbReference type="NCBI Taxonomy" id="7173"/>
    <lineage>
        <taxon>Eukaryota</taxon>
        <taxon>Metazoa</taxon>
        <taxon>Ecdysozoa</taxon>
        <taxon>Arthropoda</taxon>
        <taxon>Hexapoda</taxon>
        <taxon>Insecta</taxon>
        <taxon>Pterygota</taxon>
        <taxon>Neoptera</taxon>
        <taxon>Endopterygota</taxon>
        <taxon>Diptera</taxon>
        <taxon>Nematocera</taxon>
        <taxon>Culicoidea</taxon>
        <taxon>Culicidae</taxon>
        <taxon>Anophelinae</taxon>
        <taxon>Anopheles</taxon>
    </lineage>
</organism>
<dbReference type="VEuPathDB" id="VectorBase:AARA004667"/>
<dbReference type="GO" id="GO:0032934">
    <property type="term" value="F:sterol binding"/>
    <property type="evidence" value="ECO:0007669"/>
    <property type="project" value="InterPro"/>
</dbReference>
<evidence type="ECO:0000259" key="6">
    <source>
        <dbReference type="SMART" id="SM00737"/>
    </source>
</evidence>
<dbReference type="InterPro" id="IPR014756">
    <property type="entry name" value="Ig_E-set"/>
</dbReference>
<sequence length="739" mass="78970">MLKALLIAVYLPSLIYGIAVRPCANNAPVPQEVRVVGCTAEPCTVQIGGLVDMDLDFVAPRATNGMRATLDIFLGTFRVPYDLPVEQQNACNFLKDGSCPLTPGEFVNYHLSTPAAAPFAGITVDLQLQLADDNGQALICFRSSARIYFTMRNILFVVACLPALAFGLAVRPCANNAPIPQDVRVVGCTVEPCVIPIGGMVDMDCDFVSPRASQTVRATLDIFLGDFRVPYDLPADQTNACNFFEAGSCPVTAGEFINYHLSTPAAAPFAGITVDLQLQLTDDNDQPLFCFRSSAQITVEGSSHNTVHSKDCKMFKQVVAVVLLFAAVAQGLEIIQCSNNRPTPQEVTVPGCTSLPCQVPNQSDFNFSVRFAPTFPTNTLTVDVRASLLGLFLPYEVPEHLRNGCNNINTSCPLTAGQSVTLTGTAPVEAPLTGVTVTMEFEITGDVALVASGSLTEALQTRACTNQRPQPASVEITGCAQMPCELIRGSDVAMRLEWEAPFAAQTLQHRVVATALGITAPYELPPDRANACNWLDGSACPISQGEDIVSTLSMPVLPIYPLVSLVIEVSILDEQARTQTCFAIDAPTMFRALLLIALVPAVVYGNVGRACTNGRPQATNVNILGCTAPPCDLVRGQDVIAYIDFTTDRAVTSMTTVPTATALGITAPYPLPAEFADTCAWLEGSSCPLSANEDVTYRLTIPVLPIYPLVSLSIEIDIVDQNQDSVSCFVVDARVVPAN</sequence>
<dbReference type="InterPro" id="IPR003172">
    <property type="entry name" value="ML_dom"/>
</dbReference>
<dbReference type="VEuPathDB" id="VectorBase:AARA21_003234"/>
<feature type="domain" description="MD-2-related lipid-recognition" evidence="6">
    <location>
        <begin position="170"/>
        <end position="295"/>
    </location>
</feature>
<dbReference type="InterPro" id="IPR033916">
    <property type="entry name" value="ML_Npc2-like"/>
</dbReference>
<dbReference type="GO" id="GO:0032367">
    <property type="term" value="P:intracellular cholesterol transport"/>
    <property type="evidence" value="ECO:0007669"/>
    <property type="project" value="InterPro"/>
</dbReference>
<dbReference type="SMART" id="SM00737">
    <property type="entry name" value="ML"/>
    <property type="match status" value="5"/>
</dbReference>
<dbReference type="GO" id="GO:0005576">
    <property type="term" value="C:extracellular region"/>
    <property type="evidence" value="ECO:0007669"/>
    <property type="project" value="UniProtKB-SubCell"/>
</dbReference>
<dbReference type="PANTHER" id="PTHR11306:SF36">
    <property type="entry name" value="NIEMANN-PICK TYPE C-2C-RELATED"/>
    <property type="match status" value="1"/>
</dbReference>
<dbReference type="SUPFAM" id="SSF81296">
    <property type="entry name" value="E set domains"/>
    <property type="match status" value="5"/>
</dbReference>
<dbReference type="VEuPathDB" id="VectorBase:AARA21_015458"/>
<evidence type="ECO:0000256" key="4">
    <source>
        <dbReference type="ARBA" id="ARBA00022729"/>
    </source>
</evidence>
<keyword evidence="3" id="KW-0964">Secreted</keyword>
<reference evidence="7" key="1">
    <citation type="submission" date="2022-08" db="UniProtKB">
        <authorList>
            <consortium name="EnsemblMetazoa"/>
        </authorList>
    </citation>
    <scope>IDENTIFICATION</scope>
    <source>
        <strain evidence="7">Dongola</strain>
    </source>
</reference>
<dbReference type="AlphaFoldDB" id="A0A182HTR3"/>
<evidence type="ECO:0000313" key="7">
    <source>
        <dbReference type="EnsemblMetazoa" id="AARA004667-PA"/>
    </source>
</evidence>
<keyword evidence="5" id="KW-1015">Disulfide bond</keyword>
<feature type="domain" description="MD-2-related lipid-recognition" evidence="6">
    <location>
        <begin position="20"/>
        <end position="145"/>
    </location>
</feature>
<feature type="domain" description="MD-2-related lipid-recognition" evidence="6">
    <location>
        <begin position="608"/>
        <end position="733"/>
    </location>
</feature>
<dbReference type="EMBL" id="APCN01000580">
    <property type="status" value="NOT_ANNOTATED_CDS"/>
    <property type="molecule type" value="Genomic_DNA"/>
</dbReference>
<keyword evidence="8" id="KW-1185">Reference proteome</keyword>
<dbReference type="Pfam" id="PF02221">
    <property type="entry name" value="E1_DerP2_DerF2"/>
    <property type="match status" value="5"/>
</dbReference>
<dbReference type="CDD" id="cd00916">
    <property type="entry name" value="Npc2_like"/>
    <property type="match status" value="5"/>
</dbReference>
<evidence type="ECO:0000256" key="1">
    <source>
        <dbReference type="ARBA" id="ARBA00004613"/>
    </source>
</evidence>
<name>A0A182HTR3_ANOAR</name>
<dbReference type="PANTHER" id="PTHR11306">
    <property type="entry name" value="NIEMANN PICK TYPE C2 PROTEIN NPC2-RELATED"/>
    <property type="match status" value="1"/>
</dbReference>
<dbReference type="FunFam" id="2.60.40.770:FF:000001">
    <property type="entry name" value="NPC intracellular cholesterol transporter 2"/>
    <property type="match status" value="5"/>
</dbReference>
<dbReference type="Proteomes" id="UP000075840">
    <property type="component" value="Unassembled WGS sequence"/>
</dbReference>
<evidence type="ECO:0000256" key="2">
    <source>
        <dbReference type="ARBA" id="ARBA00006370"/>
    </source>
</evidence>
<evidence type="ECO:0000313" key="8">
    <source>
        <dbReference type="Proteomes" id="UP000075840"/>
    </source>
</evidence>